<organism evidence="1 2">
    <name type="scientific">Colletotrichum lupini</name>
    <dbReference type="NCBI Taxonomy" id="145971"/>
    <lineage>
        <taxon>Eukaryota</taxon>
        <taxon>Fungi</taxon>
        <taxon>Dikarya</taxon>
        <taxon>Ascomycota</taxon>
        <taxon>Pezizomycotina</taxon>
        <taxon>Sordariomycetes</taxon>
        <taxon>Hypocreomycetidae</taxon>
        <taxon>Glomerellales</taxon>
        <taxon>Glomerellaceae</taxon>
        <taxon>Colletotrichum</taxon>
        <taxon>Colletotrichum acutatum species complex</taxon>
    </lineage>
</organism>
<dbReference type="GeneID" id="73338405"/>
<dbReference type="KEGG" id="clup:CLUP02_04382"/>
<dbReference type="RefSeq" id="XP_049140538.1">
    <property type="nucleotide sequence ID" value="XM_049283395.1"/>
</dbReference>
<accession>A0A9Q8SKP3</accession>
<dbReference type="Proteomes" id="UP000830671">
    <property type="component" value="Chromosome 2"/>
</dbReference>
<reference evidence="1" key="1">
    <citation type="journal article" date="2021" name="Mol. Plant Microbe Interact.">
        <title>Complete Genome Sequence of the Plant-Pathogenic Fungus Colletotrichum lupini.</title>
        <authorList>
            <person name="Baroncelli R."/>
            <person name="Pensec F."/>
            <person name="Da Lio D."/>
            <person name="Boufleur T."/>
            <person name="Vicente I."/>
            <person name="Sarrocco S."/>
            <person name="Picot A."/>
            <person name="Baraldi E."/>
            <person name="Sukno S."/>
            <person name="Thon M."/>
            <person name="Le Floch G."/>
        </authorList>
    </citation>
    <scope>NUCLEOTIDE SEQUENCE</scope>
    <source>
        <strain evidence="1">IMI 504893</strain>
    </source>
</reference>
<keyword evidence="2" id="KW-1185">Reference proteome</keyword>
<dbReference type="EMBL" id="CP019474">
    <property type="protein sequence ID" value="UQC78903.1"/>
    <property type="molecule type" value="Genomic_DNA"/>
</dbReference>
<dbReference type="AlphaFoldDB" id="A0A9Q8SKP3"/>
<evidence type="ECO:0000313" key="2">
    <source>
        <dbReference type="Proteomes" id="UP000830671"/>
    </source>
</evidence>
<protein>
    <submittedName>
        <fullName evidence="1">Uncharacterized protein</fullName>
    </submittedName>
</protein>
<proteinExistence type="predicted"/>
<evidence type="ECO:0000313" key="1">
    <source>
        <dbReference type="EMBL" id="UQC78903.1"/>
    </source>
</evidence>
<sequence>GLRRSINVYYIDNGSRRLGGILRDIDIVNTTHIKWARFL</sequence>
<feature type="non-terminal residue" evidence="1">
    <location>
        <position position="1"/>
    </location>
</feature>
<name>A0A9Q8SKP3_9PEZI</name>
<gene>
    <name evidence="1" type="ORF">CLUP02_04382</name>
</gene>